<gene>
    <name evidence="1" type="ORF">A7D17_20640</name>
</gene>
<evidence type="ECO:0000313" key="1">
    <source>
        <dbReference type="EMBL" id="OAG66639.1"/>
    </source>
</evidence>
<comment type="caution">
    <text evidence="1">The sequence shown here is derived from an EMBL/GenBank/DDBJ whole genome shotgun (WGS) entry which is preliminary data.</text>
</comment>
<dbReference type="EMBL" id="LXNG01000025">
    <property type="protein sequence ID" value="OAG66639.1"/>
    <property type="molecule type" value="Genomic_DNA"/>
</dbReference>
<proteinExistence type="predicted"/>
<reference evidence="1 2" key="1">
    <citation type="submission" date="2016-05" db="EMBL/GenBank/DDBJ databases">
        <title>Pathogenic, phenotypic and molecular characterisation of Xanthomonas nasturtii sp. nov. and Xanthomonas floridensis sp. nov., new species of Xanthomonas associated with watercress production in Florida.</title>
        <authorList>
            <person name="Vicente J.G."/>
            <person name="Rothwell S."/>
            <person name="Holub E.B."/>
            <person name="Studholme D.J."/>
        </authorList>
    </citation>
    <scope>NUCLEOTIDE SEQUENCE [LARGE SCALE GENOMIC DNA]</scope>
    <source>
        <strain evidence="1 2">WHRI 8848</strain>
    </source>
</reference>
<name>A0A1A9M9B4_9XANT</name>
<accession>A0A1A9M9B4</accession>
<dbReference type="AlphaFoldDB" id="A0A1A9M9B4"/>
<sequence length="100" mass="10880">MQLEGSKLTDQAAGARSIKVSGIDAGWILPSGHVEVKGETGSLHISFEPYVFMEDRNVVACVAKKNGTKDLVTRLLRWAAMPAFQLHVINPTTTRIETAT</sequence>
<evidence type="ECO:0000313" key="2">
    <source>
        <dbReference type="Proteomes" id="UP000077659"/>
    </source>
</evidence>
<protein>
    <submittedName>
        <fullName evidence="1">Uncharacterized protein</fullName>
    </submittedName>
</protein>
<organism evidence="1 2">
    <name type="scientific">Xanthomonas floridensis</name>
    <dbReference type="NCBI Taxonomy" id="1843580"/>
    <lineage>
        <taxon>Bacteria</taxon>
        <taxon>Pseudomonadati</taxon>
        <taxon>Pseudomonadota</taxon>
        <taxon>Gammaproteobacteria</taxon>
        <taxon>Lysobacterales</taxon>
        <taxon>Lysobacteraceae</taxon>
        <taxon>Xanthomonas</taxon>
    </lineage>
</organism>
<dbReference type="Proteomes" id="UP000077659">
    <property type="component" value="Unassembled WGS sequence"/>
</dbReference>